<comment type="caution">
    <text evidence="1">The sequence shown here is derived from an EMBL/GenBank/DDBJ whole genome shotgun (WGS) entry which is preliminary data.</text>
</comment>
<name>A0ACB5UCZ0_9FIRM</name>
<gene>
    <name evidence="1" type="ORF">AN2V17_00320</name>
</gene>
<proteinExistence type="predicted"/>
<reference evidence="1" key="1">
    <citation type="submission" date="2023-09" db="EMBL/GenBank/DDBJ databases">
        <title>Vallitalea sediminicola and Vallitalea maricola sp. nov., anaerobic bacteria isolated from marine sediment.</title>
        <authorList>
            <person name="Hirano S."/>
            <person name="Maeda A."/>
            <person name="Terahara T."/>
            <person name="Mori K."/>
            <person name="Hamada M."/>
            <person name="Matsumoto R."/>
            <person name="Kobayashi T."/>
        </authorList>
    </citation>
    <scope>NUCLEOTIDE SEQUENCE</scope>
    <source>
        <strain evidence="1">AN17-2</strain>
    </source>
</reference>
<keyword evidence="2" id="KW-1185">Reference proteome</keyword>
<accession>A0ACB5UCZ0</accession>
<organism evidence="1 2">
    <name type="scientific">Vallitalea maricola</name>
    <dbReference type="NCBI Taxonomy" id="3074433"/>
    <lineage>
        <taxon>Bacteria</taxon>
        <taxon>Bacillati</taxon>
        <taxon>Bacillota</taxon>
        <taxon>Clostridia</taxon>
        <taxon>Lachnospirales</taxon>
        <taxon>Vallitaleaceae</taxon>
        <taxon>Vallitalea</taxon>
    </lineage>
</organism>
<protein>
    <submittedName>
        <fullName evidence="1">Uncharacterized protein</fullName>
    </submittedName>
</protein>
<sequence length="45" mass="5102">MVIIENTGVNENNKQQAKGDIYILAKKLAEFIGNLDENRNHSNDE</sequence>
<dbReference type="EMBL" id="BTPU01000001">
    <property type="protein sequence ID" value="GMQ60806.1"/>
    <property type="molecule type" value="Genomic_DNA"/>
</dbReference>
<dbReference type="Proteomes" id="UP001374599">
    <property type="component" value="Unassembled WGS sequence"/>
</dbReference>
<evidence type="ECO:0000313" key="2">
    <source>
        <dbReference type="Proteomes" id="UP001374599"/>
    </source>
</evidence>
<evidence type="ECO:0000313" key="1">
    <source>
        <dbReference type="EMBL" id="GMQ60806.1"/>
    </source>
</evidence>